<evidence type="ECO:0000256" key="1">
    <source>
        <dbReference type="SAM" id="MobiDB-lite"/>
    </source>
</evidence>
<comment type="caution">
    <text evidence="2">The sequence shown here is derived from an EMBL/GenBank/DDBJ whole genome shotgun (WGS) entry which is preliminary data.</text>
</comment>
<organism evidence="2 3">
    <name type="scientific">Puccinia graminis f. sp. tritici</name>
    <dbReference type="NCBI Taxonomy" id="56615"/>
    <lineage>
        <taxon>Eukaryota</taxon>
        <taxon>Fungi</taxon>
        <taxon>Dikarya</taxon>
        <taxon>Basidiomycota</taxon>
        <taxon>Pucciniomycotina</taxon>
        <taxon>Pucciniomycetes</taxon>
        <taxon>Pucciniales</taxon>
        <taxon>Pucciniaceae</taxon>
        <taxon>Puccinia</taxon>
    </lineage>
</organism>
<sequence length="166" mass="18716">MNVDKWREALSVNNLLPQYSDVIDGFTHGFDQGIPQHAIDGKPWFTPENHKSSLLVRDKIEETLQTLGIRSEASEQPLGPRFSLGTASRPPVNPPNPPSTSERLQDRPPSDGPRRRRRPLTTFLASQKHLEAPRTLQRNSEAPDGTRRAPERAATSRRTPRLTERS</sequence>
<feature type="compositionally biased region" description="Basic and acidic residues" evidence="1">
    <location>
        <begin position="103"/>
        <end position="113"/>
    </location>
</feature>
<reference evidence="2 3" key="1">
    <citation type="submission" date="2019-05" db="EMBL/GenBank/DDBJ databases">
        <title>Emergence of the Ug99 lineage of the wheat stem rust pathogen through somatic hybridization.</title>
        <authorList>
            <person name="Li F."/>
            <person name="Upadhyaya N.M."/>
            <person name="Sperschneider J."/>
            <person name="Matny O."/>
            <person name="Nguyen-Phuc H."/>
            <person name="Mago R."/>
            <person name="Raley C."/>
            <person name="Miller M.E."/>
            <person name="Silverstein K.A.T."/>
            <person name="Henningsen E."/>
            <person name="Hirsch C.D."/>
            <person name="Visser B."/>
            <person name="Pretorius Z.A."/>
            <person name="Steffenson B.J."/>
            <person name="Schwessinger B."/>
            <person name="Dodds P.N."/>
            <person name="Figueroa M."/>
        </authorList>
    </citation>
    <scope>NUCLEOTIDE SEQUENCE [LARGE SCALE GENOMIC DNA]</scope>
    <source>
        <strain evidence="2">21-0</strain>
    </source>
</reference>
<gene>
    <name evidence="2" type="ORF">PGT21_022417</name>
</gene>
<name>A0A5B0QTV6_PUCGR</name>
<proteinExistence type="predicted"/>
<dbReference type="AlphaFoldDB" id="A0A5B0QTV6"/>
<keyword evidence="3" id="KW-1185">Reference proteome</keyword>
<dbReference type="OrthoDB" id="2517188at2759"/>
<dbReference type="Proteomes" id="UP000324748">
    <property type="component" value="Unassembled WGS sequence"/>
</dbReference>
<accession>A0A5B0QTV6</accession>
<dbReference type="EMBL" id="VSWC01000003">
    <property type="protein sequence ID" value="KAA1116676.1"/>
    <property type="molecule type" value="Genomic_DNA"/>
</dbReference>
<evidence type="ECO:0000313" key="3">
    <source>
        <dbReference type="Proteomes" id="UP000324748"/>
    </source>
</evidence>
<evidence type="ECO:0000313" key="2">
    <source>
        <dbReference type="EMBL" id="KAA1116676.1"/>
    </source>
</evidence>
<protein>
    <submittedName>
        <fullName evidence="2">Uncharacterized protein</fullName>
    </submittedName>
</protein>
<feature type="region of interest" description="Disordered" evidence="1">
    <location>
        <begin position="67"/>
        <end position="166"/>
    </location>
</feature>